<keyword evidence="2" id="KW-1185">Reference proteome</keyword>
<organism evidence="1 2">
    <name type="scientific">Gymnopus androsaceus JB14</name>
    <dbReference type="NCBI Taxonomy" id="1447944"/>
    <lineage>
        <taxon>Eukaryota</taxon>
        <taxon>Fungi</taxon>
        <taxon>Dikarya</taxon>
        <taxon>Basidiomycota</taxon>
        <taxon>Agaricomycotina</taxon>
        <taxon>Agaricomycetes</taxon>
        <taxon>Agaricomycetidae</taxon>
        <taxon>Agaricales</taxon>
        <taxon>Marasmiineae</taxon>
        <taxon>Omphalotaceae</taxon>
        <taxon>Gymnopus</taxon>
    </lineage>
</organism>
<dbReference type="EMBL" id="ML769446">
    <property type="protein sequence ID" value="KAE9401361.1"/>
    <property type="molecule type" value="Genomic_DNA"/>
</dbReference>
<name>A0A6A4HU74_9AGAR</name>
<accession>A0A6A4HU74</accession>
<sequence length="182" mass="19968">MRNFGLVSSFGSFARNMSPMISPVANYSAPMLVPAINLNNPQSRASIPTNSTLIRSVNPPPMQGKGVNDMIRVTFSTADFMKLAHLTAHPELMYGYKYQSPLLLQQHVKLIRLLGLQDNLNINAVVSFASTSGSRLSPIDLTSEDDLSTAPKRIFSPIDLTGSTMPKRFLSPIDLTSKEDNE</sequence>
<protein>
    <submittedName>
        <fullName evidence="1">Uncharacterized protein</fullName>
    </submittedName>
</protein>
<reference evidence="1" key="1">
    <citation type="journal article" date="2019" name="Environ. Microbiol.">
        <title>Fungal ecological strategies reflected in gene transcription - a case study of two litter decomposers.</title>
        <authorList>
            <person name="Barbi F."/>
            <person name="Kohler A."/>
            <person name="Barry K."/>
            <person name="Baskaran P."/>
            <person name="Daum C."/>
            <person name="Fauchery L."/>
            <person name="Ihrmark K."/>
            <person name="Kuo A."/>
            <person name="LaButti K."/>
            <person name="Lipzen A."/>
            <person name="Morin E."/>
            <person name="Grigoriev I.V."/>
            <person name="Henrissat B."/>
            <person name="Lindahl B."/>
            <person name="Martin F."/>
        </authorList>
    </citation>
    <scope>NUCLEOTIDE SEQUENCE</scope>
    <source>
        <strain evidence="1">JB14</strain>
    </source>
</reference>
<proteinExistence type="predicted"/>
<dbReference type="AlphaFoldDB" id="A0A6A4HU74"/>
<dbReference type="Proteomes" id="UP000799118">
    <property type="component" value="Unassembled WGS sequence"/>
</dbReference>
<evidence type="ECO:0000313" key="1">
    <source>
        <dbReference type="EMBL" id="KAE9401361.1"/>
    </source>
</evidence>
<evidence type="ECO:0000313" key="2">
    <source>
        <dbReference type="Proteomes" id="UP000799118"/>
    </source>
</evidence>
<gene>
    <name evidence="1" type="ORF">BT96DRAFT_1018196</name>
</gene>